<feature type="site" description="Important for substrate specificity" evidence="9">
    <location>
        <position position="70"/>
    </location>
</feature>
<gene>
    <name evidence="10" type="ORF">SAMN05660443_0014</name>
</gene>
<feature type="active site" description="Proton acceptor" evidence="9">
    <location>
        <position position="69"/>
    </location>
</feature>
<dbReference type="HAMAP" id="MF_00528">
    <property type="entry name" value="Maf"/>
    <property type="match status" value="1"/>
</dbReference>
<reference evidence="10 11" key="1">
    <citation type="submission" date="2016-10" db="EMBL/GenBank/DDBJ databases">
        <authorList>
            <person name="de Groot N.N."/>
        </authorList>
    </citation>
    <scope>NUCLEOTIDE SEQUENCE [LARGE SCALE GENOMIC DNA]</scope>
    <source>
        <strain evidence="10 11">DSM 18438</strain>
    </source>
</reference>
<comment type="similarity">
    <text evidence="7 9">Belongs to the Maf family. YceF subfamily.</text>
</comment>
<evidence type="ECO:0000256" key="6">
    <source>
        <dbReference type="ARBA" id="ARBA00053369"/>
    </source>
</evidence>
<dbReference type="GO" id="GO:0047429">
    <property type="term" value="F:nucleoside triphosphate diphosphatase activity"/>
    <property type="evidence" value="ECO:0007669"/>
    <property type="project" value="InterPro"/>
</dbReference>
<sequence length="206" mass="22254">MPELLLASSSPYRRQLLEKLGLPFHTASPDIDESPQADETPSQLVERLAISKAKALAGSHPDKLIIGSDQVCSHQGQLLGKPGSRDGAIQQLMQLQGQPVSFYTGLCLYNATTEATHSLVDLFSVEFRSLSEQQICNYVDRESPLDCAGSFKSEGLGIALFKRLEGDDPNSLVGLPLIRLVELLKAEGVDPLNFGAAEPSTQPKPL</sequence>
<evidence type="ECO:0000256" key="3">
    <source>
        <dbReference type="ARBA" id="ARBA00022801"/>
    </source>
</evidence>
<feature type="site" description="Important for substrate specificity" evidence="9">
    <location>
        <position position="12"/>
    </location>
</feature>
<evidence type="ECO:0000313" key="10">
    <source>
        <dbReference type="EMBL" id="SFC52205.1"/>
    </source>
</evidence>
<dbReference type="PANTHER" id="PTHR43213:SF10">
    <property type="entry name" value="7-METHYL-GTP PYROPHOSPHATASE"/>
    <property type="match status" value="1"/>
</dbReference>
<keyword evidence="4 9" id="KW-0546">Nucleotide metabolism</keyword>
<dbReference type="Gene3D" id="3.90.950.10">
    <property type="match status" value="1"/>
</dbReference>
<proteinExistence type="inferred from homology"/>
<dbReference type="FunFam" id="3.90.950.10:FF:000005">
    <property type="entry name" value="7-methyl-GTP pyrophosphatase"/>
    <property type="match status" value="1"/>
</dbReference>
<dbReference type="CDD" id="cd00555">
    <property type="entry name" value="Maf"/>
    <property type="match status" value="1"/>
</dbReference>
<evidence type="ECO:0000256" key="8">
    <source>
        <dbReference type="ARBA" id="ARBA00068163"/>
    </source>
</evidence>
<evidence type="ECO:0000256" key="5">
    <source>
        <dbReference type="ARBA" id="ARBA00050213"/>
    </source>
</evidence>
<name>A0A1I1JV04_9GAMM</name>
<feature type="site" description="Important for substrate specificity" evidence="9">
    <location>
        <position position="154"/>
    </location>
</feature>
<organism evidence="10 11">
    <name type="scientific">Marinospirillum celere</name>
    <dbReference type="NCBI Taxonomy" id="1122252"/>
    <lineage>
        <taxon>Bacteria</taxon>
        <taxon>Pseudomonadati</taxon>
        <taxon>Pseudomonadota</taxon>
        <taxon>Gammaproteobacteria</taxon>
        <taxon>Oceanospirillales</taxon>
        <taxon>Oceanospirillaceae</taxon>
        <taxon>Marinospirillum</taxon>
    </lineage>
</organism>
<dbReference type="EC" id="3.6.1.-" evidence="9"/>
<dbReference type="RefSeq" id="WP_091965231.1">
    <property type="nucleotide sequence ID" value="NZ_FOLH01000010.1"/>
</dbReference>
<dbReference type="PANTHER" id="PTHR43213">
    <property type="entry name" value="BIFUNCTIONAL DTTP/UTP PYROPHOSPHATASE/METHYLTRANSFERASE PROTEIN-RELATED"/>
    <property type="match status" value="1"/>
</dbReference>
<keyword evidence="2 9" id="KW-0963">Cytoplasm</keyword>
<dbReference type="OrthoDB" id="9813694at2"/>
<accession>A0A1I1JV04</accession>
<comment type="function">
    <text evidence="6 9">Nucleoside triphosphate pyrophosphatase that hydrolyzes 7-methyl-GTP (m(7)GTP). May have a dual role in cell division arrest and in preventing the incorporation of modified nucleotides into cellular nucleic acids.</text>
</comment>
<dbReference type="SUPFAM" id="SSF52972">
    <property type="entry name" value="ITPase-like"/>
    <property type="match status" value="1"/>
</dbReference>
<protein>
    <recommendedName>
        <fullName evidence="8 9">7-methyl-GTP pyrophosphatase</fullName>
        <shortName evidence="9">m(7)GTP pyrophosphatase</shortName>
        <ecNumber evidence="9">3.6.1.-</ecNumber>
    </recommendedName>
</protein>
<comment type="caution">
    <text evidence="9">Lacks conserved residue(s) required for the propagation of feature annotation.</text>
</comment>
<evidence type="ECO:0000256" key="9">
    <source>
        <dbReference type="HAMAP-Rule" id="MF_00528"/>
    </source>
</evidence>
<dbReference type="InterPro" id="IPR003697">
    <property type="entry name" value="Maf-like"/>
</dbReference>
<dbReference type="AlphaFoldDB" id="A0A1I1JV04"/>
<keyword evidence="11" id="KW-1185">Reference proteome</keyword>
<comment type="cofactor">
    <cofactor evidence="9">
        <name>a divalent metal cation</name>
        <dbReference type="ChEBI" id="CHEBI:60240"/>
    </cofactor>
</comment>
<evidence type="ECO:0000256" key="4">
    <source>
        <dbReference type="ARBA" id="ARBA00023080"/>
    </source>
</evidence>
<evidence type="ECO:0000256" key="1">
    <source>
        <dbReference type="ARBA" id="ARBA00004496"/>
    </source>
</evidence>
<comment type="catalytic activity">
    <reaction evidence="5 9">
        <text>N(7)-methyl-GTP + H2O = N(7)-methyl-GMP + diphosphate + H(+)</text>
        <dbReference type="Rhea" id="RHEA:58744"/>
        <dbReference type="ChEBI" id="CHEBI:15377"/>
        <dbReference type="ChEBI" id="CHEBI:15378"/>
        <dbReference type="ChEBI" id="CHEBI:33019"/>
        <dbReference type="ChEBI" id="CHEBI:58285"/>
        <dbReference type="ChEBI" id="CHEBI:87133"/>
    </reaction>
</comment>
<dbReference type="GO" id="GO:0009117">
    <property type="term" value="P:nucleotide metabolic process"/>
    <property type="evidence" value="ECO:0007669"/>
    <property type="project" value="UniProtKB-KW"/>
</dbReference>
<dbReference type="NCBIfam" id="TIGR00172">
    <property type="entry name" value="maf"/>
    <property type="match status" value="1"/>
</dbReference>
<keyword evidence="3 9" id="KW-0378">Hydrolase</keyword>
<dbReference type="GO" id="GO:0005737">
    <property type="term" value="C:cytoplasm"/>
    <property type="evidence" value="ECO:0007669"/>
    <property type="project" value="UniProtKB-SubCell"/>
</dbReference>
<comment type="subcellular location">
    <subcellularLocation>
        <location evidence="1 9">Cytoplasm</location>
    </subcellularLocation>
</comment>
<dbReference type="EMBL" id="FOLH01000010">
    <property type="protein sequence ID" value="SFC52205.1"/>
    <property type="molecule type" value="Genomic_DNA"/>
</dbReference>
<evidence type="ECO:0000313" key="11">
    <source>
        <dbReference type="Proteomes" id="UP000199058"/>
    </source>
</evidence>
<evidence type="ECO:0000256" key="7">
    <source>
        <dbReference type="ARBA" id="ARBA00060749"/>
    </source>
</evidence>
<evidence type="ECO:0000256" key="2">
    <source>
        <dbReference type="ARBA" id="ARBA00022490"/>
    </source>
</evidence>
<dbReference type="InterPro" id="IPR029001">
    <property type="entry name" value="ITPase-like_fam"/>
</dbReference>
<dbReference type="PIRSF" id="PIRSF006305">
    <property type="entry name" value="Maf"/>
    <property type="match status" value="1"/>
</dbReference>
<dbReference type="STRING" id="1122252.SAMN05660443_0014"/>
<dbReference type="Proteomes" id="UP000199058">
    <property type="component" value="Unassembled WGS sequence"/>
</dbReference>
<dbReference type="Pfam" id="PF02545">
    <property type="entry name" value="Maf"/>
    <property type="match status" value="1"/>
</dbReference>